<dbReference type="EMBL" id="WIGM01000074">
    <property type="protein sequence ID" value="KAF6842357.1"/>
    <property type="molecule type" value="Genomic_DNA"/>
</dbReference>
<dbReference type="Pfam" id="PF02222">
    <property type="entry name" value="ATP-grasp"/>
    <property type="match status" value="1"/>
</dbReference>
<evidence type="ECO:0000259" key="13">
    <source>
        <dbReference type="PROSITE" id="PS50975"/>
    </source>
</evidence>
<evidence type="ECO:0000313" key="15">
    <source>
        <dbReference type="Proteomes" id="UP000639643"/>
    </source>
</evidence>
<dbReference type="GO" id="GO:0005524">
    <property type="term" value="F:ATP binding"/>
    <property type="evidence" value="ECO:0007669"/>
    <property type="project" value="UniProtKB-UniRule"/>
</dbReference>
<dbReference type="InterPro" id="IPR033747">
    <property type="entry name" value="PurE_ClassI"/>
</dbReference>
<evidence type="ECO:0000256" key="11">
    <source>
        <dbReference type="PIRNR" id="PIRNR001340"/>
    </source>
</evidence>
<evidence type="ECO:0000256" key="9">
    <source>
        <dbReference type="ARBA" id="ARBA00022840"/>
    </source>
</evidence>
<evidence type="ECO:0000256" key="10">
    <source>
        <dbReference type="ARBA" id="ARBA00023239"/>
    </source>
</evidence>
<dbReference type="InterPro" id="IPR005875">
    <property type="entry name" value="PurK"/>
</dbReference>
<accession>A0A8H6NTJ4</accession>
<dbReference type="InterPro" id="IPR013815">
    <property type="entry name" value="ATP_grasp_subdomain_1"/>
</dbReference>
<evidence type="ECO:0000256" key="12">
    <source>
        <dbReference type="SAM" id="MobiDB-lite"/>
    </source>
</evidence>
<organism evidence="14 15">
    <name type="scientific">Colletotrichum musicola</name>
    <dbReference type="NCBI Taxonomy" id="2175873"/>
    <lineage>
        <taxon>Eukaryota</taxon>
        <taxon>Fungi</taxon>
        <taxon>Dikarya</taxon>
        <taxon>Ascomycota</taxon>
        <taxon>Pezizomycotina</taxon>
        <taxon>Sordariomycetes</taxon>
        <taxon>Hypocreomycetidae</taxon>
        <taxon>Glomerellales</taxon>
        <taxon>Glomerellaceae</taxon>
        <taxon>Colletotrichum</taxon>
        <taxon>Colletotrichum orchidearum species complex</taxon>
    </lineage>
</organism>
<reference evidence="14" key="1">
    <citation type="journal article" date="2020" name="Phytopathology">
        <title>Genome Sequence Resources of Colletotrichum truncatum, C. plurivorum, C. musicola, and C. sojae: Four Species Pathogenic to Soybean (Glycine max).</title>
        <authorList>
            <person name="Rogerio F."/>
            <person name="Boufleur T.R."/>
            <person name="Ciampi-Guillardi M."/>
            <person name="Sukno S.A."/>
            <person name="Thon M.R."/>
            <person name="Massola Junior N.S."/>
            <person name="Baroncelli R."/>
        </authorList>
    </citation>
    <scope>NUCLEOTIDE SEQUENCE</scope>
    <source>
        <strain evidence="14">LFN0074</strain>
    </source>
</reference>
<dbReference type="HAMAP" id="MF_01928">
    <property type="entry name" value="PurK"/>
    <property type="match status" value="1"/>
</dbReference>
<dbReference type="NCBIfam" id="TIGR01162">
    <property type="entry name" value="purE"/>
    <property type="match status" value="1"/>
</dbReference>
<evidence type="ECO:0000313" key="14">
    <source>
        <dbReference type="EMBL" id="KAF6842357.1"/>
    </source>
</evidence>
<dbReference type="Pfam" id="PF00731">
    <property type="entry name" value="AIRC"/>
    <property type="match status" value="1"/>
</dbReference>
<dbReference type="InterPro" id="IPR000031">
    <property type="entry name" value="PurE_dom"/>
</dbReference>
<dbReference type="SUPFAM" id="SSF52255">
    <property type="entry name" value="N5-CAIR mutase (phosphoribosylaminoimidazole carboxylase, PurE)"/>
    <property type="match status" value="1"/>
</dbReference>
<dbReference type="Pfam" id="PF22660">
    <property type="entry name" value="RS_preATP-grasp-like"/>
    <property type="match status" value="1"/>
</dbReference>
<dbReference type="SMART" id="SM01001">
    <property type="entry name" value="AIRC"/>
    <property type="match status" value="1"/>
</dbReference>
<sequence length="616" mass="67661">MVKKPTIGLLGGGQLGRMLCEAAGPLGIDIAILDEANCPAKMANQNSRHVTGSFKDPAKIRELAAMCDVLTVEIEHVNTEVLEEIATKGVITAPGTLKKVPVHPSWQTLRLIQDKYLQKEHFSRAGLPIAPQMAVESGPAMPESLTAAYKNFGFPFMLKARKGSYDGRGNFKVNGPQDYEEAVQAMGKLSLYAEKWVPFEMELAVMVVRTEDEDGELRKVHTYPAVETIHEESICTKVFYPPRKVPTDVCEKARKVAGDVVKTLKGRGVFAVEMFLLKDGTITVNEVAPRPHNSGHWTIEAVPYMSQYKAQLYSILDMLPRSIKLQPRVSSAIMLNILGGAREESHEELVDLTTSLYDDNMDIFLHLYGKSSKPGRKIGHITVTSYSKSASLEKLAAPLINEVNHMRQARLDASSGQLRPQESPKKTSSRNVDQPLVVVTMGSDSDLNVLKGAFEILEKFEVPYDYDITSAHRTPHRMVELGKTAAQRGIKVLIAAAGGAAHLPGMLASETTVPVIGVPVKATHLDGHDSLLSIVQMPRGCPVATVGINNSTNAALLAVKILGSFSLEYQQKMAQYMSTMSNEKMAQYMSTMSNEVEEKAATLQRVGWKTYLEEKK</sequence>
<dbReference type="PANTHER" id="PTHR11609:SF5">
    <property type="entry name" value="PHOSPHORIBOSYLAMINOIMIDAZOLE CARBOXYLASE"/>
    <property type="match status" value="1"/>
</dbReference>
<dbReference type="Gene3D" id="3.40.50.20">
    <property type="match status" value="1"/>
</dbReference>
<dbReference type="InterPro" id="IPR016185">
    <property type="entry name" value="PreATP-grasp_dom_sf"/>
</dbReference>
<dbReference type="InterPro" id="IPR011761">
    <property type="entry name" value="ATP-grasp"/>
</dbReference>
<dbReference type="Proteomes" id="UP000639643">
    <property type="component" value="Unassembled WGS sequence"/>
</dbReference>
<dbReference type="GO" id="GO:0004638">
    <property type="term" value="F:phosphoribosylaminoimidazole carboxylase activity"/>
    <property type="evidence" value="ECO:0007669"/>
    <property type="project" value="UniProtKB-UniRule"/>
</dbReference>
<dbReference type="Gene3D" id="3.30.1490.20">
    <property type="entry name" value="ATP-grasp fold, A domain"/>
    <property type="match status" value="1"/>
</dbReference>
<evidence type="ECO:0000256" key="7">
    <source>
        <dbReference type="ARBA" id="ARBA00022755"/>
    </source>
</evidence>
<evidence type="ECO:0000256" key="4">
    <source>
        <dbReference type="ARBA" id="ARBA00012329"/>
    </source>
</evidence>
<keyword evidence="6 11" id="KW-0547">Nucleotide-binding</keyword>
<protein>
    <recommendedName>
        <fullName evidence="5 11">Phosphoribosylaminoimidazole carboxylase</fullName>
        <ecNumber evidence="4 11">4.1.1.21</ecNumber>
    </recommendedName>
</protein>
<dbReference type="InterPro" id="IPR003135">
    <property type="entry name" value="ATP-grasp_carboxylate-amine"/>
</dbReference>
<evidence type="ECO:0000256" key="1">
    <source>
        <dbReference type="ARBA" id="ARBA00001244"/>
    </source>
</evidence>
<feature type="region of interest" description="Disordered" evidence="12">
    <location>
        <begin position="412"/>
        <end position="431"/>
    </location>
</feature>
<name>A0A8H6NTJ4_9PEZI</name>
<dbReference type="SUPFAM" id="SSF51246">
    <property type="entry name" value="Rudiment single hybrid motif"/>
    <property type="match status" value="1"/>
</dbReference>
<evidence type="ECO:0000256" key="6">
    <source>
        <dbReference type="ARBA" id="ARBA00022741"/>
    </source>
</evidence>
<dbReference type="SUPFAM" id="SSF52440">
    <property type="entry name" value="PreATP-grasp domain"/>
    <property type="match status" value="1"/>
</dbReference>
<comment type="similarity">
    <text evidence="3 11">In the C-terminal section; belongs to the AIR carboxylase family. Class I subfamily.</text>
</comment>
<comment type="caution">
    <text evidence="14">The sequence shown here is derived from an EMBL/GenBank/DDBJ whole genome shotgun (WGS) entry which is preliminary data.</text>
</comment>
<evidence type="ECO:0000256" key="3">
    <source>
        <dbReference type="ARBA" id="ARBA00006114"/>
    </source>
</evidence>
<proteinExistence type="inferred from homology"/>
<dbReference type="PROSITE" id="PS50975">
    <property type="entry name" value="ATP_GRASP"/>
    <property type="match status" value="1"/>
</dbReference>
<dbReference type="GO" id="GO:0046872">
    <property type="term" value="F:metal ion binding"/>
    <property type="evidence" value="ECO:0007669"/>
    <property type="project" value="InterPro"/>
</dbReference>
<dbReference type="HAMAP" id="MF_01929">
    <property type="entry name" value="PurE_classI"/>
    <property type="match status" value="1"/>
</dbReference>
<dbReference type="InterPro" id="IPR011054">
    <property type="entry name" value="Rudment_hybrid_motif"/>
</dbReference>
<keyword evidence="9 11" id="KW-0067">ATP-binding</keyword>
<dbReference type="Pfam" id="PF17769">
    <property type="entry name" value="PurK_C"/>
    <property type="match status" value="1"/>
</dbReference>
<feature type="domain" description="ATP-grasp" evidence="13">
    <location>
        <begin position="119"/>
        <end position="316"/>
    </location>
</feature>
<dbReference type="SUPFAM" id="SSF56059">
    <property type="entry name" value="Glutathione synthetase ATP-binding domain-like"/>
    <property type="match status" value="1"/>
</dbReference>
<keyword evidence="10 11" id="KW-0456">Lyase</keyword>
<dbReference type="InterPro" id="IPR040686">
    <property type="entry name" value="PurK_C"/>
</dbReference>
<dbReference type="Gene3D" id="3.30.470.20">
    <property type="entry name" value="ATP-grasp fold, B domain"/>
    <property type="match status" value="1"/>
</dbReference>
<evidence type="ECO:0000256" key="2">
    <source>
        <dbReference type="ARBA" id="ARBA00004747"/>
    </source>
</evidence>
<gene>
    <name evidence="14" type="ORF">CMUS01_03198</name>
</gene>
<dbReference type="PANTHER" id="PTHR11609">
    <property type="entry name" value="PURINE BIOSYNTHESIS PROTEIN 6/7, PUR6/7"/>
    <property type="match status" value="1"/>
</dbReference>
<comment type="catalytic activity">
    <reaction evidence="1 11">
        <text>5-amino-1-(5-phospho-D-ribosyl)imidazole-4-carboxylate + H(+) = 5-amino-1-(5-phospho-beta-D-ribosyl)imidazole + CO2</text>
        <dbReference type="Rhea" id="RHEA:10792"/>
        <dbReference type="ChEBI" id="CHEBI:15378"/>
        <dbReference type="ChEBI" id="CHEBI:16526"/>
        <dbReference type="ChEBI" id="CHEBI:77657"/>
        <dbReference type="ChEBI" id="CHEBI:137981"/>
        <dbReference type="EC" id="4.1.1.21"/>
    </reaction>
</comment>
<dbReference type="PIRSF" id="PIRSF001340">
    <property type="entry name" value="AIR_carboxylase"/>
    <property type="match status" value="1"/>
</dbReference>
<keyword evidence="8 11" id="KW-0210">Decarboxylase</keyword>
<keyword evidence="15" id="KW-1185">Reference proteome</keyword>
<dbReference type="Gene3D" id="3.40.50.1970">
    <property type="match status" value="1"/>
</dbReference>
<dbReference type="EC" id="4.1.1.21" evidence="4 11"/>
<dbReference type="AlphaFoldDB" id="A0A8H6NTJ4"/>
<keyword evidence="7 11" id="KW-0658">Purine biosynthesis</keyword>
<dbReference type="OrthoDB" id="15425at2759"/>
<dbReference type="InterPro" id="IPR016301">
    <property type="entry name" value="Ade2_fungi/plant"/>
</dbReference>
<dbReference type="NCBIfam" id="TIGR01161">
    <property type="entry name" value="purK"/>
    <property type="match status" value="1"/>
</dbReference>
<evidence type="ECO:0000256" key="8">
    <source>
        <dbReference type="ARBA" id="ARBA00022793"/>
    </source>
</evidence>
<evidence type="ECO:0000256" key="5">
    <source>
        <dbReference type="ARBA" id="ARBA00021059"/>
    </source>
</evidence>
<dbReference type="InterPro" id="IPR054350">
    <property type="entry name" value="PurT/PurK_preATP-grasp"/>
</dbReference>
<dbReference type="UniPathway" id="UPA00074">
    <property type="reaction ID" value="UER00130"/>
</dbReference>
<dbReference type="GO" id="GO:0006189">
    <property type="term" value="P:'de novo' IMP biosynthetic process"/>
    <property type="evidence" value="ECO:0007669"/>
    <property type="project" value="UniProtKB-UniRule"/>
</dbReference>
<comment type="pathway">
    <text evidence="2 11">Purine metabolism; IMP biosynthesis via de novo pathway; 5-amino-1-(5-phospho-D-ribosyl)imidazole-4-carboxylate from 5-amino-1-(5-phospho-D-ribosyl)imidazole (carboxylase route): step 1/1.</text>
</comment>